<dbReference type="PANTHER" id="PTHR37946">
    <property type="entry name" value="SLL1969 PROTEIN"/>
    <property type="match status" value="1"/>
</dbReference>
<dbReference type="Gene3D" id="3.40.50.1820">
    <property type="entry name" value="alpha/beta hydrolase"/>
    <property type="match status" value="1"/>
</dbReference>
<evidence type="ECO:0000259" key="1">
    <source>
        <dbReference type="Pfam" id="PF12697"/>
    </source>
</evidence>
<dbReference type="Pfam" id="PF12697">
    <property type="entry name" value="Abhydrolase_6"/>
    <property type="match status" value="1"/>
</dbReference>
<evidence type="ECO:0000313" key="3">
    <source>
        <dbReference type="Proteomes" id="UP000185680"/>
    </source>
</evidence>
<dbReference type="OrthoDB" id="275181at2"/>
<name>A0A1D8P0J3_9BURK</name>
<accession>A0A1D8P0J3</accession>
<dbReference type="KEGG" id="hyl:LPB072_20595"/>
<dbReference type="PANTHER" id="PTHR37946:SF1">
    <property type="entry name" value="SLL1969 PROTEIN"/>
    <property type="match status" value="1"/>
</dbReference>
<reference evidence="2 3" key="1">
    <citation type="submission" date="2016-10" db="EMBL/GenBank/DDBJ databases">
        <title>Hydorgenophaga sp. LPB0072 isolated from gastropod.</title>
        <authorList>
            <person name="Kim E."/>
            <person name="Yi H."/>
        </authorList>
    </citation>
    <scope>NUCLEOTIDE SEQUENCE [LARGE SCALE GENOMIC DNA]</scope>
    <source>
        <strain evidence="2 3">LPB0072</strain>
    </source>
</reference>
<dbReference type="AlphaFoldDB" id="A0A1D8P0J3"/>
<gene>
    <name evidence="2" type="ORF">LPB072_20595</name>
</gene>
<dbReference type="InterPro" id="IPR000073">
    <property type="entry name" value="AB_hydrolase_1"/>
</dbReference>
<dbReference type="InterPro" id="IPR029058">
    <property type="entry name" value="AB_hydrolase_fold"/>
</dbReference>
<dbReference type="SUPFAM" id="SSF53474">
    <property type="entry name" value="alpha/beta-Hydrolases"/>
    <property type="match status" value="1"/>
</dbReference>
<proteinExistence type="predicted"/>
<protein>
    <recommendedName>
        <fullName evidence="1">AB hydrolase-1 domain-containing protein</fullName>
    </recommendedName>
</protein>
<dbReference type="Proteomes" id="UP000185680">
    <property type="component" value="Chromosome"/>
</dbReference>
<dbReference type="EMBL" id="CP017476">
    <property type="protein sequence ID" value="AOW14863.1"/>
    <property type="molecule type" value="Genomic_DNA"/>
</dbReference>
<feature type="domain" description="AB hydrolase-1" evidence="1">
    <location>
        <begin position="104"/>
        <end position="264"/>
    </location>
</feature>
<organism evidence="2 3">
    <name type="scientific">Hydrogenophaga crassostreae</name>
    <dbReference type="NCBI Taxonomy" id="1763535"/>
    <lineage>
        <taxon>Bacteria</taxon>
        <taxon>Pseudomonadati</taxon>
        <taxon>Pseudomonadota</taxon>
        <taxon>Betaproteobacteria</taxon>
        <taxon>Burkholderiales</taxon>
        <taxon>Comamonadaceae</taxon>
        <taxon>Hydrogenophaga</taxon>
    </lineage>
</organism>
<sequence length="306" mass="33601">MAAAWVTSLLWLVLMWPRSPFWASVGLMLGAWSHAIILAVELALASRVNRTDSVTQPSFAQRVNAWWQEATLTPSIFLWRQPFRWRDLPDNTGTAGRFAPGSTVVLIHGFVCNRGFWAPWMQAMRNAGVPYTSVNLEPVFGSIDAGVPLIEDAVSRAEQLGAKLPVLVCHSMGGLAARAWLASAPGNLRRVGRVITIGSPHHGTWLARWSRVTNGRQMRQHSDWLNALAAKEAALHGHQAYTPFLCWYSNADHIVFPTSTAMLPDADNRHVPGVPHVALAFHPTVMRESLAMVVPAAISPEARTAS</sequence>
<evidence type="ECO:0000313" key="2">
    <source>
        <dbReference type="EMBL" id="AOW14863.1"/>
    </source>
</evidence>
<dbReference type="STRING" id="1763535.LPB072_20595"/>